<feature type="compositionally biased region" description="Pro residues" evidence="1">
    <location>
        <begin position="16"/>
        <end position="35"/>
    </location>
</feature>
<dbReference type="Proteomes" id="UP000324748">
    <property type="component" value="Unassembled WGS sequence"/>
</dbReference>
<organism evidence="2 3">
    <name type="scientific">Puccinia graminis f. sp. tritici</name>
    <dbReference type="NCBI Taxonomy" id="56615"/>
    <lineage>
        <taxon>Eukaryota</taxon>
        <taxon>Fungi</taxon>
        <taxon>Dikarya</taxon>
        <taxon>Basidiomycota</taxon>
        <taxon>Pucciniomycotina</taxon>
        <taxon>Pucciniomycetes</taxon>
        <taxon>Pucciniales</taxon>
        <taxon>Pucciniaceae</taxon>
        <taxon>Puccinia</taxon>
    </lineage>
</organism>
<sequence length="114" mass="12544">MLTTPLLFLSQQPTRNRPPPTVQPLGSPGPPPRPIDPNRVEYLFLSQQPTQNAPPQTVQPLGSPGLHLDRSIEIGSIGFFLGCTQVARRRTPPTIQPPSLHLPPHRPTDQNLVD</sequence>
<keyword evidence="3" id="KW-1185">Reference proteome</keyword>
<accession>A0A5B0MNB9</accession>
<dbReference type="EMBL" id="VSWC01000144">
    <property type="protein sequence ID" value="KAA1077410.1"/>
    <property type="molecule type" value="Genomic_DNA"/>
</dbReference>
<evidence type="ECO:0000313" key="2">
    <source>
        <dbReference type="EMBL" id="KAA1077410.1"/>
    </source>
</evidence>
<feature type="region of interest" description="Disordered" evidence="1">
    <location>
        <begin position="1"/>
        <end position="37"/>
    </location>
</feature>
<protein>
    <submittedName>
        <fullName evidence="2">Uncharacterized protein</fullName>
    </submittedName>
</protein>
<evidence type="ECO:0000313" key="3">
    <source>
        <dbReference type="Proteomes" id="UP000324748"/>
    </source>
</evidence>
<evidence type="ECO:0000256" key="1">
    <source>
        <dbReference type="SAM" id="MobiDB-lite"/>
    </source>
</evidence>
<feature type="region of interest" description="Disordered" evidence="1">
    <location>
        <begin position="90"/>
        <end position="114"/>
    </location>
</feature>
<reference evidence="2 3" key="1">
    <citation type="submission" date="2019-05" db="EMBL/GenBank/DDBJ databases">
        <title>Emergence of the Ug99 lineage of the wheat stem rust pathogen through somatic hybridization.</title>
        <authorList>
            <person name="Li F."/>
            <person name="Upadhyaya N.M."/>
            <person name="Sperschneider J."/>
            <person name="Matny O."/>
            <person name="Nguyen-Phuc H."/>
            <person name="Mago R."/>
            <person name="Raley C."/>
            <person name="Miller M.E."/>
            <person name="Silverstein K.A.T."/>
            <person name="Henningsen E."/>
            <person name="Hirsch C.D."/>
            <person name="Visser B."/>
            <person name="Pretorius Z.A."/>
            <person name="Steffenson B.J."/>
            <person name="Schwessinger B."/>
            <person name="Dodds P.N."/>
            <person name="Figueroa M."/>
        </authorList>
    </citation>
    <scope>NUCLEOTIDE SEQUENCE [LARGE SCALE GENOMIC DNA]</scope>
    <source>
        <strain evidence="2">21-0</strain>
    </source>
</reference>
<gene>
    <name evidence="2" type="ORF">PGT21_006498</name>
</gene>
<name>A0A5B0MNB9_PUCGR</name>
<comment type="caution">
    <text evidence="2">The sequence shown here is derived from an EMBL/GenBank/DDBJ whole genome shotgun (WGS) entry which is preliminary data.</text>
</comment>
<dbReference type="AlphaFoldDB" id="A0A5B0MNB9"/>
<proteinExistence type="predicted"/>
<feature type="compositionally biased region" description="Polar residues" evidence="1">
    <location>
        <begin position="1"/>
        <end position="15"/>
    </location>
</feature>